<dbReference type="Gene3D" id="1.20.1280.50">
    <property type="match status" value="1"/>
</dbReference>
<dbReference type="OrthoDB" id="1113083at2759"/>
<dbReference type="AlphaFoldDB" id="A0A6D2IRG4"/>
<evidence type="ECO:0000313" key="2">
    <source>
        <dbReference type="EMBL" id="CAA7027699.1"/>
    </source>
</evidence>
<dbReference type="CDD" id="cd22160">
    <property type="entry name" value="F-box_AtFBL13-like"/>
    <property type="match status" value="1"/>
</dbReference>
<evidence type="ECO:0000313" key="3">
    <source>
        <dbReference type="Proteomes" id="UP000467841"/>
    </source>
</evidence>
<evidence type="ECO:0000259" key="1">
    <source>
        <dbReference type="SMART" id="SM00256"/>
    </source>
</evidence>
<protein>
    <recommendedName>
        <fullName evidence="1">F-box domain-containing protein</fullName>
    </recommendedName>
</protein>
<keyword evidence="3" id="KW-1185">Reference proteome</keyword>
<dbReference type="SMART" id="SM00256">
    <property type="entry name" value="FBOX"/>
    <property type="match status" value="1"/>
</dbReference>
<sequence length="123" mass="13840">MSKRGARSDRSGQDWISFLPDPLLCQILSDLPTKNAVKTSILSTRWRNLWLSVPLLDLSIDDFPDHTTFSSFVSRFLDASKDSCPYTSSSLLTRGKMVIALQSLRGSKMRHCVRSKFLTSTVV</sequence>
<feature type="domain" description="F-box" evidence="1">
    <location>
        <begin position="19"/>
        <end position="58"/>
    </location>
</feature>
<dbReference type="InterPro" id="IPR055294">
    <property type="entry name" value="FBL60-like"/>
</dbReference>
<comment type="caution">
    <text evidence="2">The sequence shown here is derived from an EMBL/GenBank/DDBJ whole genome shotgun (WGS) entry which is preliminary data.</text>
</comment>
<dbReference type="InterPro" id="IPR036047">
    <property type="entry name" value="F-box-like_dom_sf"/>
</dbReference>
<reference evidence="2" key="1">
    <citation type="submission" date="2020-01" db="EMBL/GenBank/DDBJ databases">
        <authorList>
            <person name="Mishra B."/>
        </authorList>
    </citation>
    <scope>NUCLEOTIDE SEQUENCE [LARGE SCALE GENOMIC DNA]</scope>
</reference>
<dbReference type="InterPro" id="IPR001810">
    <property type="entry name" value="F-box_dom"/>
</dbReference>
<proteinExistence type="predicted"/>
<dbReference type="EMBL" id="CACVBM020001060">
    <property type="protein sequence ID" value="CAA7027699.1"/>
    <property type="molecule type" value="Genomic_DNA"/>
</dbReference>
<dbReference type="PANTHER" id="PTHR31293">
    <property type="entry name" value="RNI-LIKE SUPERFAMILY PROTEIN"/>
    <property type="match status" value="1"/>
</dbReference>
<organism evidence="2 3">
    <name type="scientific">Microthlaspi erraticum</name>
    <dbReference type="NCBI Taxonomy" id="1685480"/>
    <lineage>
        <taxon>Eukaryota</taxon>
        <taxon>Viridiplantae</taxon>
        <taxon>Streptophyta</taxon>
        <taxon>Embryophyta</taxon>
        <taxon>Tracheophyta</taxon>
        <taxon>Spermatophyta</taxon>
        <taxon>Magnoliopsida</taxon>
        <taxon>eudicotyledons</taxon>
        <taxon>Gunneridae</taxon>
        <taxon>Pentapetalae</taxon>
        <taxon>rosids</taxon>
        <taxon>malvids</taxon>
        <taxon>Brassicales</taxon>
        <taxon>Brassicaceae</taxon>
        <taxon>Coluteocarpeae</taxon>
        <taxon>Microthlaspi</taxon>
    </lineage>
</organism>
<dbReference type="InterPro" id="IPR053781">
    <property type="entry name" value="F-box_AtFBL13-like"/>
</dbReference>
<dbReference type="Pfam" id="PF00646">
    <property type="entry name" value="F-box"/>
    <property type="match status" value="1"/>
</dbReference>
<gene>
    <name evidence="2" type="ORF">MERR_LOCUS14934</name>
</gene>
<accession>A0A6D2IRG4</accession>
<dbReference type="Proteomes" id="UP000467841">
    <property type="component" value="Unassembled WGS sequence"/>
</dbReference>
<dbReference type="SUPFAM" id="SSF81383">
    <property type="entry name" value="F-box domain"/>
    <property type="match status" value="1"/>
</dbReference>
<name>A0A6D2IRG4_9BRAS</name>
<dbReference type="PANTHER" id="PTHR31293:SF12">
    <property type="entry name" value="RNI-LIKE SUPERFAMILY PROTEIN"/>
    <property type="match status" value="1"/>
</dbReference>